<sequence>MALLAAIMFVVGGCGGNGGKPTGSDTDEPAPPEAQDAIVKGLQTMFTWYPARDASPRDAYIRALPYLGQKLQDGKDNTIERGNSVWWQEWKDKRAEVDATALLVVGEHPADQPDTVERSVLVTQTVKTPDGQVLDTNPMLIESVVAKKNPQGWRVDSINFFKTNQFRTAGCPQGQSHQPTPDGPCAPTPPPPIQCPDGSTVPPDQTCPATGTGPGNPTVPSTKQCPDGSTVPANQSCPTTTTAGPQCPQGQTPDSSGTCQCPSGTEKNGDQCVQPCPQGQTRDSTGTCQCPSGTEKNGDQCVQPCPQGQTRDSTGTCQCPSGTVQGSDGSCTTPCPTGQTRDSYGTCQCPSGTVQGSDGSCTTPCPNGQVRSGGTCQCPSGTVMEGGSCVTPCPAGQVRSGGTCQCPSGTTLVNGSCVAPCIGRAYRDASGNCACPNGSTASAAEGCGSYVGAGEAPPQPRIEVMTRIQPAAPPPDPDSVNGRPPGDTPPSVSIFRTPML</sequence>
<feature type="region of interest" description="Disordered" evidence="1">
    <location>
        <begin position="467"/>
        <end position="500"/>
    </location>
</feature>
<evidence type="ECO:0000313" key="2">
    <source>
        <dbReference type="EMBL" id="GAS91041.1"/>
    </source>
</evidence>
<organism evidence="2 3">
    <name type="scientific">Mycolicibacterium brisbanense</name>
    <dbReference type="NCBI Taxonomy" id="146020"/>
    <lineage>
        <taxon>Bacteria</taxon>
        <taxon>Bacillati</taxon>
        <taxon>Actinomycetota</taxon>
        <taxon>Actinomycetes</taxon>
        <taxon>Mycobacteriales</taxon>
        <taxon>Mycobacteriaceae</taxon>
        <taxon>Mycolicibacterium</taxon>
    </lineage>
</organism>
<accession>A0A100W3W1</accession>
<dbReference type="EMBL" id="BCSX01000045">
    <property type="protein sequence ID" value="GAS91041.1"/>
    <property type="molecule type" value="Genomic_DNA"/>
</dbReference>
<dbReference type="InterPro" id="IPR009030">
    <property type="entry name" value="Growth_fac_rcpt_cys_sf"/>
</dbReference>
<name>A0A100W3W1_9MYCO</name>
<dbReference type="AlphaFoldDB" id="A0A100W3W1"/>
<keyword evidence="3" id="KW-1185">Reference proteome</keyword>
<gene>
    <name evidence="2" type="ORF">RMCB_5137</name>
</gene>
<dbReference type="Proteomes" id="UP000069620">
    <property type="component" value="Unassembled WGS sequence"/>
</dbReference>
<evidence type="ECO:0000313" key="3">
    <source>
        <dbReference type="Proteomes" id="UP000069620"/>
    </source>
</evidence>
<evidence type="ECO:0000256" key="1">
    <source>
        <dbReference type="SAM" id="MobiDB-lite"/>
    </source>
</evidence>
<feature type="region of interest" description="Disordered" evidence="1">
    <location>
        <begin position="169"/>
        <end position="230"/>
    </location>
</feature>
<reference evidence="3" key="2">
    <citation type="submission" date="2016-02" db="EMBL/GenBank/DDBJ databases">
        <title>Draft genome sequence of five rapidly growing Mycobacterium species.</title>
        <authorList>
            <person name="Katahira K."/>
            <person name="Gotou Y."/>
            <person name="Iida K."/>
            <person name="Ogura Y."/>
            <person name="Hayashi T."/>
        </authorList>
    </citation>
    <scope>NUCLEOTIDE SEQUENCE [LARGE SCALE GENOMIC DNA]</scope>
    <source>
        <strain evidence="3">JCM15654</strain>
    </source>
</reference>
<proteinExistence type="predicted"/>
<dbReference type="SUPFAM" id="SSF57184">
    <property type="entry name" value="Growth factor receptor domain"/>
    <property type="match status" value="2"/>
</dbReference>
<protein>
    <submittedName>
        <fullName evidence="2">Uncharacterized protein</fullName>
    </submittedName>
</protein>
<comment type="caution">
    <text evidence="2">The sequence shown here is derived from an EMBL/GenBank/DDBJ whole genome shotgun (WGS) entry which is preliminary data.</text>
</comment>
<reference evidence="3" key="1">
    <citation type="journal article" date="2016" name="Genome Announc.">
        <title>Draft Genome Sequences of Five Rapidly Growing Mycobacterium Species, M. thermoresistibile, M. fortuitum subsp. acetamidolyticum, M. canariasense, M. brisbanense, and M. novocastrense.</title>
        <authorList>
            <person name="Katahira K."/>
            <person name="Ogura Y."/>
            <person name="Gotoh Y."/>
            <person name="Hayashi T."/>
        </authorList>
    </citation>
    <scope>NUCLEOTIDE SEQUENCE [LARGE SCALE GENOMIC DNA]</scope>
    <source>
        <strain evidence="3">JCM15654</strain>
    </source>
</reference>
<dbReference type="STRING" id="146020.RMCB_5137"/>
<feature type="compositionally biased region" description="Pro residues" evidence="1">
    <location>
        <begin position="181"/>
        <end position="194"/>
    </location>
</feature>